<feature type="transmembrane region" description="Helical" evidence="6">
    <location>
        <begin position="162"/>
        <end position="179"/>
    </location>
</feature>
<dbReference type="GO" id="GO:0005886">
    <property type="term" value="C:plasma membrane"/>
    <property type="evidence" value="ECO:0007669"/>
    <property type="project" value="UniProtKB-SubCell"/>
</dbReference>
<dbReference type="EMBL" id="DXFP01000061">
    <property type="protein sequence ID" value="HIX02388.1"/>
    <property type="molecule type" value="Genomic_DNA"/>
</dbReference>
<feature type="transmembrane region" description="Helical" evidence="6">
    <location>
        <begin position="253"/>
        <end position="272"/>
    </location>
</feature>
<feature type="transmembrane region" description="Helical" evidence="6">
    <location>
        <begin position="313"/>
        <end position="335"/>
    </location>
</feature>
<evidence type="ECO:0000313" key="7">
    <source>
        <dbReference type="EMBL" id="HIX02388.1"/>
    </source>
</evidence>
<feature type="transmembrane region" description="Helical" evidence="6">
    <location>
        <begin position="347"/>
        <end position="376"/>
    </location>
</feature>
<feature type="transmembrane region" description="Helical" evidence="6">
    <location>
        <begin position="441"/>
        <end position="463"/>
    </location>
</feature>
<keyword evidence="5 6" id="KW-0472">Membrane</keyword>
<dbReference type="Pfam" id="PF01943">
    <property type="entry name" value="Polysacc_synt"/>
    <property type="match status" value="1"/>
</dbReference>
<organism evidence="7 8">
    <name type="scientific">Candidatus Ligilactobacillus excrementigallinarum</name>
    <dbReference type="NCBI Taxonomy" id="2838641"/>
    <lineage>
        <taxon>Bacteria</taxon>
        <taxon>Bacillati</taxon>
        <taxon>Bacillota</taxon>
        <taxon>Bacilli</taxon>
        <taxon>Lactobacillales</taxon>
        <taxon>Lactobacillaceae</taxon>
        <taxon>Ligilactobacillus</taxon>
    </lineage>
</organism>
<comment type="caution">
    <text evidence="7">The sequence shown here is derived from an EMBL/GenBank/DDBJ whole genome shotgun (WGS) entry which is preliminary data.</text>
</comment>
<evidence type="ECO:0000256" key="3">
    <source>
        <dbReference type="ARBA" id="ARBA00022692"/>
    </source>
</evidence>
<keyword evidence="4 6" id="KW-1133">Transmembrane helix</keyword>
<feature type="transmembrane region" description="Helical" evidence="6">
    <location>
        <begin position="21"/>
        <end position="46"/>
    </location>
</feature>
<dbReference type="Proteomes" id="UP000823963">
    <property type="component" value="Unassembled WGS sequence"/>
</dbReference>
<reference evidence="7" key="1">
    <citation type="journal article" date="2021" name="PeerJ">
        <title>Extensive microbial diversity within the chicken gut microbiome revealed by metagenomics and culture.</title>
        <authorList>
            <person name="Gilroy R."/>
            <person name="Ravi A."/>
            <person name="Getino M."/>
            <person name="Pursley I."/>
            <person name="Horton D.L."/>
            <person name="Alikhan N.F."/>
            <person name="Baker D."/>
            <person name="Gharbi K."/>
            <person name="Hall N."/>
            <person name="Watson M."/>
            <person name="Adriaenssens E.M."/>
            <person name="Foster-Nyarko E."/>
            <person name="Jarju S."/>
            <person name="Secka A."/>
            <person name="Antonio M."/>
            <person name="Oren A."/>
            <person name="Chaudhuri R.R."/>
            <person name="La Ragione R."/>
            <person name="Hildebrand F."/>
            <person name="Pallen M.J."/>
        </authorList>
    </citation>
    <scope>NUCLEOTIDE SEQUENCE</scope>
    <source>
        <strain evidence="7">6627</strain>
    </source>
</reference>
<protein>
    <submittedName>
        <fullName evidence="7">Oligosaccharide flippase family protein</fullName>
    </submittedName>
</protein>
<evidence type="ECO:0000313" key="8">
    <source>
        <dbReference type="Proteomes" id="UP000823963"/>
    </source>
</evidence>
<keyword evidence="3 6" id="KW-0812">Transmembrane</keyword>
<dbReference type="AlphaFoldDB" id="A0A9D1UXY7"/>
<gene>
    <name evidence="7" type="ORF">H9861_06495</name>
</gene>
<evidence type="ECO:0000256" key="1">
    <source>
        <dbReference type="ARBA" id="ARBA00004651"/>
    </source>
</evidence>
<evidence type="ECO:0000256" key="6">
    <source>
        <dbReference type="SAM" id="Phobius"/>
    </source>
</evidence>
<feature type="transmembrane region" description="Helical" evidence="6">
    <location>
        <begin position="396"/>
        <end position="421"/>
    </location>
</feature>
<dbReference type="InterPro" id="IPR050833">
    <property type="entry name" value="Poly_Biosynth_Transport"/>
</dbReference>
<dbReference type="InterPro" id="IPR002797">
    <property type="entry name" value="Polysacc_synth"/>
</dbReference>
<comment type="subcellular location">
    <subcellularLocation>
        <location evidence="1">Cell membrane</location>
        <topology evidence="1">Multi-pass membrane protein</topology>
    </subcellularLocation>
</comment>
<dbReference type="PANTHER" id="PTHR30250:SF26">
    <property type="entry name" value="PSMA PROTEIN"/>
    <property type="match status" value="1"/>
</dbReference>
<evidence type="ECO:0000256" key="2">
    <source>
        <dbReference type="ARBA" id="ARBA00022475"/>
    </source>
</evidence>
<accession>A0A9D1UXY7</accession>
<evidence type="ECO:0000256" key="5">
    <source>
        <dbReference type="ARBA" id="ARBA00023136"/>
    </source>
</evidence>
<keyword evidence="2" id="KW-1003">Cell membrane</keyword>
<feature type="transmembrane region" description="Helical" evidence="6">
    <location>
        <begin position="475"/>
        <end position="496"/>
    </location>
</feature>
<feature type="transmembrane region" description="Helical" evidence="6">
    <location>
        <begin position="123"/>
        <end position="141"/>
    </location>
</feature>
<feature type="transmembrane region" description="Helical" evidence="6">
    <location>
        <begin position="94"/>
        <end position="117"/>
    </location>
</feature>
<sequence length="513" mass="58485">MNKKSRLYNSVKNSFAGSFTQLIIIILGFISQTIFIKTLGATYLGIKGLFTNILSVLSFTDLGIGTAFTFSFYKPLAENDEKTIAQIMRLFKKVYEGIGIIIGIIGIAIIPFIHYFTHIHIKYLYVYYLLFLLNTVLSYFFTYKRTILDADQLSYINLFNQTLFKLIQVIAQCLVLIVYKSFIGFLLIQIITNLASNILISIEVDKKYPFINNKKFIKEKLPSTKLLEIMKHAMGTIGQKIGTIIVNNTDNMLISYFIGLSVVGIYSNYILITSSLSGILNKAFQSIASSVGNLSIEKNENLDYQFEVFEKSIYIVLFCVFICSTCLMTLVNPFIKLWAGPNYRMPIFTVVLLVINFTITGFRAVFQTFITAYGLYVKDGKKAVVEAILNFVFSIAYIKLFNMGVSGVILGTITSNILANWYEPYIVLKYGIKIQSRIKKIIIKLVSYLIIICISMLSEYILINKYFAINNFIDLILISILTLFVSLVLFVLIFGWNKNFRFIISLVKRIVKK</sequence>
<evidence type="ECO:0000256" key="4">
    <source>
        <dbReference type="ARBA" id="ARBA00022989"/>
    </source>
</evidence>
<name>A0A9D1UXY7_9LACO</name>
<proteinExistence type="predicted"/>
<reference evidence="7" key="2">
    <citation type="submission" date="2021-04" db="EMBL/GenBank/DDBJ databases">
        <authorList>
            <person name="Gilroy R."/>
        </authorList>
    </citation>
    <scope>NUCLEOTIDE SEQUENCE</scope>
    <source>
        <strain evidence="7">6627</strain>
    </source>
</reference>
<feature type="transmembrane region" description="Helical" evidence="6">
    <location>
        <begin position="52"/>
        <end position="73"/>
    </location>
</feature>
<dbReference type="PANTHER" id="PTHR30250">
    <property type="entry name" value="PST FAMILY PREDICTED COLANIC ACID TRANSPORTER"/>
    <property type="match status" value="1"/>
</dbReference>
<feature type="transmembrane region" description="Helical" evidence="6">
    <location>
        <begin position="185"/>
        <end position="204"/>
    </location>
</feature>